<sequence length="397" mass="45472">MPRCTPEPVSLTDRERTQRQALVRQHKTPQQLATRARIILEADAGRNVSETAAALQVSRSLVQRWRRRWRERADQRLEQRLSDEPRPGTPATFTPEQICALIALACETPVREGVTLTRWTYPDLAAEAIEREIVERISPHSIGRFLREVDLKPHRVQGWINTPRDGDFTERCQDVCETYRLAPQRAAEGIETCSIDEMTGVQALERAAPTKPVRPGRAERQEFEYIRHGTLTLIATFCVVTGKVFHHIGPTRTAEDFATYLAALFAQRAAGTQWHLVMDNLNIHCSEEVVRLIAELIGYTGDLGVKGRRGILESMATRTAFLSDPSHRIVFHFTPKHASWLNQIEMWFSILARKVLRRGHFTSVEDLERRISDFIDFFNRTLAKPFRWTYEGKPLAA</sequence>
<dbReference type="InterPro" id="IPR047655">
    <property type="entry name" value="Transpos_IS630-like"/>
</dbReference>
<dbReference type="InterPro" id="IPR036397">
    <property type="entry name" value="RNaseH_sf"/>
</dbReference>
<proteinExistence type="predicted"/>
<dbReference type="EMBL" id="NRRY01000098">
    <property type="protein sequence ID" value="MBK1621667.1"/>
    <property type="molecule type" value="Genomic_DNA"/>
</dbReference>
<dbReference type="SUPFAM" id="SSF46689">
    <property type="entry name" value="Homeodomain-like"/>
    <property type="match status" value="1"/>
</dbReference>
<dbReference type="AlphaFoldDB" id="A0A9X0WDZ7"/>
<dbReference type="InterPro" id="IPR009057">
    <property type="entry name" value="Homeodomain-like_sf"/>
</dbReference>
<keyword evidence="3" id="KW-1185">Reference proteome</keyword>
<evidence type="ECO:0000313" key="2">
    <source>
        <dbReference type="EMBL" id="MBK1621667.1"/>
    </source>
</evidence>
<accession>A0A9X0WDZ7</accession>
<reference evidence="2 3" key="1">
    <citation type="journal article" date="2020" name="Microorganisms">
        <title>Osmotic Adaptation and Compatible Solute Biosynthesis of Phototrophic Bacteria as Revealed from Genome Analyses.</title>
        <authorList>
            <person name="Imhoff J.F."/>
            <person name="Rahn T."/>
            <person name="Kunzel S."/>
            <person name="Keller A."/>
            <person name="Neulinger S.C."/>
        </authorList>
    </citation>
    <scope>NUCLEOTIDE SEQUENCE [LARGE SCALE GENOMIC DNA]</scope>
    <source>
        <strain evidence="2 3">DSM 25653</strain>
    </source>
</reference>
<dbReference type="Pfam" id="PF13358">
    <property type="entry name" value="DDE_3"/>
    <property type="match status" value="1"/>
</dbReference>
<dbReference type="Gene3D" id="3.30.420.10">
    <property type="entry name" value="Ribonuclease H-like superfamily/Ribonuclease H"/>
    <property type="match status" value="1"/>
</dbReference>
<dbReference type="Proteomes" id="UP001138768">
    <property type="component" value="Unassembled WGS sequence"/>
</dbReference>
<organism evidence="2 3">
    <name type="scientific">Lamprobacter modestohalophilus</name>
    <dbReference type="NCBI Taxonomy" id="1064514"/>
    <lineage>
        <taxon>Bacteria</taxon>
        <taxon>Pseudomonadati</taxon>
        <taxon>Pseudomonadota</taxon>
        <taxon>Gammaproteobacteria</taxon>
        <taxon>Chromatiales</taxon>
        <taxon>Chromatiaceae</taxon>
        <taxon>Lamprobacter</taxon>
    </lineage>
</organism>
<evidence type="ECO:0000313" key="3">
    <source>
        <dbReference type="Proteomes" id="UP001138768"/>
    </source>
</evidence>
<gene>
    <name evidence="2" type="ORF">CKO42_25400</name>
</gene>
<dbReference type="RefSeq" id="WP_207148829.1">
    <property type="nucleotide sequence ID" value="NZ_NRRY01000098.1"/>
</dbReference>
<dbReference type="GO" id="GO:0003676">
    <property type="term" value="F:nucleic acid binding"/>
    <property type="evidence" value="ECO:0007669"/>
    <property type="project" value="InterPro"/>
</dbReference>
<feature type="domain" description="Tc1-like transposase DDE" evidence="1">
    <location>
        <begin position="195"/>
        <end position="367"/>
    </location>
</feature>
<comment type="caution">
    <text evidence="2">The sequence shown here is derived from an EMBL/GenBank/DDBJ whole genome shotgun (WGS) entry which is preliminary data.</text>
</comment>
<protein>
    <recommendedName>
        <fullName evidence="1">Tc1-like transposase DDE domain-containing protein</fullName>
    </recommendedName>
</protein>
<dbReference type="InterPro" id="IPR038717">
    <property type="entry name" value="Tc1-like_DDE_dom"/>
</dbReference>
<dbReference type="Pfam" id="PF13565">
    <property type="entry name" value="HTH_32"/>
    <property type="match status" value="1"/>
</dbReference>
<name>A0A9X0WDZ7_9GAMM</name>
<dbReference type="NCBIfam" id="NF033545">
    <property type="entry name" value="transpos_IS630"/>
    <property type="match status" value="1"/>
</dbReference>
<evidence type="ECO:0000259" key="1">
    <source>
        <dbReference type="Pfam" id="PF13358"/>
    </source>
</evidence>